<protein>
    <submittedName>
        <fullName evidence="2">Uncharacterized protein</fullName>
    </submittedName>
</protein>
<name>A0AAE1PQV0_9EUCA</name>
<accession>A0AAE1PQV0</accession>
<feature type="compositionally biased region" description="Acidic residues" evidence="1">
    <location>
        <begin position="71"/>
        <end position="80"/>
    </location>
</feature>
<evidence type="ECO:0000256" key="1">
    <source>
        <dbReference type="SAM" id="MobiDB-lite"/>
    </source>
</evidence>
<evidence type="ECO:0000313" key="2">
    <source>
        <dbReference type="EMBL" id="KAK4312503.1"/>
    </source>
</evidence>
<keyword evidence="3" id="KW-1185">Reference proteome</keyword>
<dbReference type="Proteomes" id="UP001292094">
    <property type="component" value="Unassembled WGS sequence"/>
</dbReference>
<organism evidence="2 3">
    <name type="scientific">Petrolisthes manimaculis</name>
    <dbReference type="NCBI Taxonomy" id="1843537"/>
    <lineage>
        <taxon>Eukaryota</taxon>
        <taxon>Metazoa</taxon>
        <taxon>Ecdysozoa</taxon>
        <taxon>Arthropoda</taxon>
        <taxon>Crustacea</taxon>
        <taxon>Multicrustacea</taxon>
        <taxon>Malacostraca</taxon>
        <taxon>Eumalacostraca</taxon>
        <taxon>Eucarida</taxon>
        <taxon>Decapoda</taxon>
        <taxon>Pleocyemata</taxon>
        <taxon>Anomura</taxon>
        <taxon>Galatheoidea</taxon>
        <taxon>Porcellanidae</taxon>
        <taxon>Petrolisthes</taxon>
    </lineage>
</organism>
<gene>
    <name evidence="2" type="ORF">Pmani_016095</name>
</gene>
<comment type="caution">
    <text evidence="2">The sequence shown here is derived from an EMBL/GenBank/DDBJ whole genome shotgun (WGS) entry which is preliminary data.</text>
</comment>
<reference evidence="2" key="1">
    <citation type="submission" date="2023-11" db="EMBL/GenBank/DDBJ databases">
        <title>Genome assemblies of two species of porcelain crab, Petrolisthes cinctipes and Petrolisthes manimaculis (Anomura: Porcellanidae).</title>
        <authorList>
            <person name="Angst P."/>
        </authorList>
    </citation>
    <scope>NUCLEOTIDE SEQUENCE</scope>
    <source>
        <strain evidence="2">PB745_02</strain>
        <tissue evidence="2">Gill</tissue>
    </source>
</reference>
<proteinExistence type="predicted"/>
<feature type="region of interest" description="Disordered" evidence="1">
    <location>
        <begin position="1"/>
        <end position="80"/>
    </location>
</feature>
<evidence type="ECO:0000313" key="3">
    <source>
        <dbReference type="Proteomes" id="UP001292094"/>
    </source>
</evidence>
<dbReference type="AlphaFoldDB" id="A0AAE1PQV0"/>
<sequence>MKLVKLACRRTPGTGVEHNTPLVNDKRSPERENNQRWVSIRPQKRKGTMGILPVYNPPLREHQNRRNSQQEEQEKEEEEE</sequence>
<dbReference type="EMBL" id="JAWZYT010001408">
    <property type="protein sequence ID" value="KAK4312503.1"/>
    <property type="molecule type" value="Genomic_DNA"/>
</dbReference>
<feature type="compositionally biased region" description="Basic and acidic residues" evidence="1">
    <location>
        <begin position="24"/>
        <end position="34"/>
    </location>
</feature>